<sequence>MMPRFSIRASARFGRLARRLTDQHPHEFPGRYAEALEILKADPANRTGRHHIKKLEGVARGGGQWRLALGRFRFRYDIAGTTVELLQCGLRREDTYR</sequence>
<dbReference type="EMBL" id="MHQT01000025">
    <property type="protein sequence ID" value="OHA09431.1"/>
    <property type="molecule type" value="Genomic_DNA"/>
</dbReference>
<evidence type="ECO:0000313" key="2">
    <source>
        <dbReference type="Proteomes" id="UP000178977"/>
    </source>
</evidence>
<dbReference type="STRING" id="1802281.A3A44_03590"/>
<protein>
    <recommendedName>
        <fullName evidence="3">Plasmid stabilization protein</fullName>
    </recommendedName>
</protein>
<dbReference type="Proteomes" id="UP000178977">
    <property type="component" value="Unassembled WGS sequence"/>
</dbReference>
<proteinExistence type="predicted"/>
<comment type="caution">
    <text evidence="1">The sequence shown here is derived from an EMBL/GenBank/DDBJ whole genome shotgun (WGS) entry which is preliminary data.</text>
</comment>
<gene>
    <name evidence="1" type="ORF">A3A44_03590</name>
</gene>
<evidence type="ECO:0008006" key="3">
    <source>
        <dbReference type="Google" id="ProtNLM"/>
    </source>
</evidence>
<name>A0A1G2LF22_9BACT</name>
<accession>A0A1G2LF22</accession>
<dbReference type="AlphaFoldDB" id="A0A1G2LF22"/>
<reference evidence="1 2" key="1">
    <citation type="journal article" date="2016" name="Nat. Commun.">
        <title>Thousands of microbial genomes shed light on interconnected biogeochemical processes in an aquifer system.</title>
        <authorList>
            <person name="Anantharaman K."/>
            <person name="Brown C.T."/>
            <person name="Hug L.A."/>
            <person name="Sharon I."/>
            <person name="Castelle C.J."/>
            <person name="Probst A.J."/>
            <person name="Thomas B.C."/>
            <person name="Singh A."/>
            <person name="Wilkins M.J."/>
            <person name="Karaoz U."/>
            <person name="Brodie E.L."/>
            <person name="Williams K.H."/>
            <person name="Hubbard S.S."/>
            <person name="Banfield J.F."/>
        </authorList>
    </citation>
    <scope>NUCLEOTIDE SEQUENCE [LARGE SCALE GENOMIC DNA]</scope>
</reference>
<organism evidence="1 2">
    <name type="scientific">Candidatus Sungbacteria bacterium RIFCSPLOWO2_01_FULL_60_25</name>
    <dbReference type="NCBI Taxonomy" id="1802281"/>
    <lineage>
        <taxon>Bacteria</taxon>
        <taxon>Candidatus Sungiibacteriota</taxon>
    </lineage>
</organism>
<dbReference type="Gene3D" id="3.30.2310.20">
    <property type="entry name" value="RelE-like"/>
    <property type="match status" value="1"/>
</dbReference>
<evidence type="ECO:0000313" key="1">
    <source>
        <dbReference type="EMBL" id="OHA09431.1"/>
    </source>
</evidence>
<dbReference type="InterPro" id="IPR035093">
    <property type="entry name" value="RelE/ParE_toxin_dom_sf"/>
</dbReference>